<name>F5XQB2_MICPN</name>
<sequence>MLGACGALASKAIHSLGKIPGPEAETALRDLLRHHDPSLSATAQRVLNRRLTNPPESDRMRIIKPLDD</sequence>
<proteinExistence type="predicted"/>
<organism evidence="2 3">
    <name type="scientific">Microlunatus phosphovorus (strain ATCC 700054 / DSM 10555 / JCM 9379 / NBRC 101784 / NCIMB 13414 / VKM Ac-1990 / NM-1)</name>
    <dbReference type="NCBI Taxonomy" id="1032480"/>
    <lineage>
        <taxon>Bacteria</taxon>
        <taxon>Bacillati</taxon>
        <taxon>Actinomycetota</taxon>
        <taxon>Actinomycetes</taxon>
        <taxon>Propionibacteriales</taxon>
        <taxon>Propionibacteriaceae</taxon>
        <taxon>Microlunatus</taxon>
    </lineage>
</organism>
<dbReference type="HOGENOM" id="CLU_2789283_0_0_11"/>
<protein>
    <recommendedName>
        <fullName evidence="4">HEAT repeat domain-containing protein</fullName>
    </recommendedName>
</protein>
<feature type="compositionally biased region" description="Basic and acidic residues" evidence="1">
    <location>
        <begin position="56"/>
        <end position="68"/>
    </location>
</feature>
<keyword evidence="3" id="KW-1185">Reference proteome</keyword>
<evidence type="ECO:0000313" key="2">
    <source>
        <dbReference type="EMBL" id="BAK34412.1"/>
    </source>
</evidence>
<evidence type="ECO:0000256" key="1">
    <source>
        <dbReference type="SAM" id="MobiDB-lite"/>
    </source>
</evidence>
<dbReference type="KEGG" id="mph:MLP_13980"/>
<dbReference type="Proteomes" id="UP000007947">
    <property type="component" value="Chromosome"/>
</dbReference>
<evidence type="ECO:0008006" key="4">
    <source>
        <dbReference type="Google" id="ProtNLM"/>
    </source>
</evidence>
<dbReference type="AlphaFoldDB" id="F5XQB2"/>
<accession>F5XQB2</accession>
<evidence type="ECO:0000313" key="3">
    <source>
        <dbReference type="Proteomes" id="UP000007947"/>
    </source>
</evidence>
<feature type="region of interest" description="Disordered" evidence="1">
    <location>
        <begin position="39"/>
        <end position="68"/>
    </location>
</feature>
<gene>
    <name evidence="2" type="ordered locus">MLP_13980</name>
</gene>
<reference evidence="2 3" key="1">
    <citation type="submission" date="2011-05" db="EMBL/GenBank/DDBJ databases">
        <title>Whole genome sequence of Microlunatus phosphovorus NM-1.</title>
        <authorList>
            <person name="Hosoyama A."/>
            <person name="Sasaki K."/>
            <person name="Harada T."/>
            <person name="Igarashi R."/>
            <person name="Kawakoshi A."/>
            <person name="Sasagawa M."/>
            <person name="Fukada J."/>
            <person name="Nakamura S."/>
            <person name="Katano Y."/>
            <person name="Hanada S."/>
            <person name="Kamagata Y."/>
            <person name="Nakamura N."/>
            <person name="Yamazaki S."/>
            <person name="Fujita N."/>
        </authorList>
    </citation>
    <scope>NUCLEOTIDE SEQUENCE [LARGE SCALE GENOMIC DNA]</scope>
    <source>
        <strain evidence="3">ATCC 700054 / DSM 10555 / JCM 9379 / NBRC 101784 / NCIMB 13414 / VKM Ac-1990 / NM-1</strain>
    </source>
</reference>
<dbReference type="EMBL" id="AP012204">
    <property type="protein sequence ID" value="BAK34412.1"/>
    <property type="molecule type" value="Genomic_DNA"/>
</dbReference>
<feature type="compositionally biased region" description="Polar residues" evidence="1">
    <location>
        <begin position="39"/>
        <end position="55"/>
    </location>
</feature>